<dbReference type="PANTHER" id="PTHR11773">
    <property type="entry name" value="GLYCINE DEHYDROGENASE, DECARBOXYLATING"/>
    <property type="match status" value="1"/>
</dbReference>
<dbReference type="GO" id="GO:0019464">
    <property type="term" value="P:glycine decarboxylation via glycine cleavage system"/>
    <property type="evidence" value="ECO:0007669"/>
    <property type="project" value="TreeGrafter"/>
</dbReference>
<dbReference type="KEGG" id="dfd:Desfe_0668"/>
<dbReference type="Pfam" id="PF02347">
    <property type="entry name" value="GDC-P"/>
    <property type="match status" value="1"/>
</dbReference>
<dbReference type="InterPro" id="IPR015421">
    <property type="entry name" value="PyrdxlP-dep_Trfase_major"/>
</dbReference>
<evidence type="ECO:0000256" key="2">
    <source>
        <dbReference type="ARBA" id="ARBA00012134"/>
    </source>
</evidence>
<keyword evidence="4" id="KW-0560">Oxidoreductase</keyword>
<name>I3XRJ4_DESAM</name>
<accession>I3XRJ4</accession>
<evidence type="ECO:0000259" key="7">
    <source>
        <dbReference type="Pfam" id="PF21478"/>
    </source>
</evidence>
<evidence type="ECO:0000256" key="5">
    <source>
        <dbReference type="ARBA" id="ARBA00049026"/>
    </source>
</evidence>
<dbReference type="NCBIfam" id="NF003346">
    <property type="entry name" value="PRK04366.1"/>
    <property type="match status" value="1"/>
</dbReference>
<dbReference type="FunFam" id="3.40.640.10:FF:000224">
    <property type="entry name" value="Probable glycine dehydrogenase (decarboxylating) subunit 2"/>
    <property type="match status" value="1"/>
</dbReference>
<dbReference type="InterPro" id="IPR049316">
    <property type="entry name" value="GDC-P_C"/>
</dbReference>
<dbReference type="GeneID" id="13061041"/>
<dbReference type="EMBL" id="CP003321">
    <property type="protein sequence ID" value="AFL66568.1"/>
    <property type="molecule type" value="Genomic_DNA"/>
</dbReference>
<evidence type="ECO:0000259" key="6">
    <source>
        <dbReference type="Pfam" id="PF02347"/>
    </source>
</evidence>
<reference evidence="8 9" key="1">
    <citation type="journal article" date="2012" name="J. Bacteriol.">
        <title>Complete Genome Sequence of Desulfurococcus fermentans, a Hyperthermophilic Cellulolytic Crenarchaeon Isolated from a Freshwater Hot Spring in Kamchatka, Russia.</title>
        <authorList>
            <person name="Susanti D."/>
            <person name="Johnson E.F."/>
            <person name="Rodriguez J.R."/>
            <person name="Anderson I."/>
            <person name="Perevalova A.A."/>
            <person name="Kyrpides N."/>
            <person name="Lucas S."/>
            <person name="Han J."/>
            <person name="Lapidus A."/>
            <person name="Cheng J.F."/>
            <person name="Goodwin L."/>
            <person name="Pitluck S."/>
            <person name="Mavrommatis K."/>
            <person name="Peters L."/>
            <person name="Land M.L."/>
            <person name="Hauser L."/>
            <person name="Gopalan V."/>
            <person name="Chan P.P."/>
            <person name="Lowe T.M."/>
            <person name="Atomi H."/>
            <person name="Bonch-Osmolovskaya E.A."/>
            <person name="Woyke T."/>
            <person name="Mukhopadhyay B."/>
        </authorList>
    </citation>
    <scope>NUCLEOTIDE SEQUENCE [LARGE SCALE GENOMIC DNA]</scope>
    <source>
        <strain evidence="8 9">DSM 16532</strain>
    </source>
</reference>
<dbReference type="HOGENOM" id="CLU_004620_5_0_2"/>
<dbReference type="InterPro" id="IPR015424">
    <property type="entry name" value="PyrdxlP-dep_Trfase"/>
</dbReference>
<feature type="domain" description="Glycine cleavage system P-protein N-terminal" evidence="6">
    <location>
        <begin position="42"/>
        <end position="302"/>
    </location>
</feature>
<dbReference type="GO" id="GO:0030170">
    <property type="term" value="F:pyridoxal phosphate binding"/>
    <property type="evidence" value="ECO:0007669"/>
    <property type="project" value="TreeGrafter"/>
</dbReference>
<sequence length="523" mass="58029">MNRFRQARNWEPLIFELGSKGRIGFLVPEPEDVAKKRVGSIDIPPEMKRTRDPELPELSEVEVIRHFTNLSQAAYGVDNGPVPLGSCTMKYNPRIAWEIAGDPRIVNLHPLQDERTVQGLLEILYELQKWLANITGMDTCILHPAAGAHGELAGVLTIRRYHEVKNQLDKKTDIIIPDSAHGTNPASAAMAGFRVIEVPSAEDGNIDMDALKSVVGESTAGLMITNPSTLGLFEEHILEIAELLHKHDAILYYDGANLNGIMGYARPGDMGFDIAHLNIHKTFGAPHGGGGPGAGPICIKDRVVDSEKNIVLSDLAPGYRVVYDESTGLYRVRGPGEYSAGLLKAFFGNITPLIWGYVYILSMGPQGLRRVTEHAVLITNYFMKLMENVKGYNIPYGRGRFRKHEVVLSAQPMADEVGVTAEDVAKGLLDAGFYAPTIYFPLIVKEALMTEFTETETPENVEKYAERLKEISKIAYSNPSEPKTWPRNTSVGRVDVLKANHPKHVTPTWRVHVRRMRGKFSEI</sequence>
<dbReference type="eggNOG" id="arCOG00076">
    <property type="taxonomic scope" value="Archaea"/>
</dbReference>
<keyword evidence="3" id="KW-0663">Pyridoxal phosphate</keyword>
<evidence type="ECO:0000256" key="4">
    <source>
        <dbReference type="ARBA" id="ARBA00023002"/>
    </source>
</evidence>
<evidence type="ECO:0000313" key="9">
    <source>
        <dbReference type="Proteomes" id="UP000006175"/>
    </source>
</evidence>
<dbReference type="GO" id="GO:0005829">
    <property type="term" value="C:cytosol"/>
    <property type="evidence" value="ECO:0007669"/>
    <property type="project" value="TreeGrafter"/>
</dbReference>
<keyword evidence="9" id="KW-1185">Reference proteome</keyword>
<dbReference type="OrthoDB" id="371967at2157"/>
<comment type="catalytic activity">
    <reaction evidence="5">
        <text>N(6)-[(R)-lipoyl]-L-lysyl-[glycine-cleavage complex H protein] + glycine + H(+) = N(6)-[(R)-S(8)-aminomethyldihydrolipoyl]-L-lysyl-[glycine-cleavage complex H protein] + CO2</text>
        <dbReference type="Rhea" id="RHEA:24304"/>
        <dbReference type="Rhea" id="RHEA-COMP:10494"/>
        <dbReference type="Rhea" id="RHEA-COMP:10495"/>
        <dbReference type="ChEBI" id="CHEBI:15378"/>
        <dbReference type="ChEBI" id="CHEBI:16526"/>
        <dbReference type="ChEBI" id="CHEBI:57305"/>
        <dbReference type="ChEBI" id="CHEBI:83099"/>
        <dbReference type="ChEBI" id="CHEBI:83143"/>
        <dbReference type="EC" id="1.4.4.2"/>
    </reaction>
</comment>
<dbReference type="Gene3D" id="3.90.1150.10">
    <property type="entry name" value="Aspartate Aminotransferase, domain 1"/>
    <property type="match status" value="1"/>
</dbReference>
<gene>
    <name evidence="8" type="ORF">Desfe_0668</name>
</gene>
<dbReference type="Gene3D" id="3.40.640.10">
    <property type="entry name" value="Type I PLP-dependent aspartate aminotransferase-like (Major domain)"/>
    <property type="match status" value="1"/>
</dbReference>
<evidence type="ECO:0000313" key="8">
    <source>
        <dbReference type="EMBL" id="AFL66568.1"/>
    </source>
</evidence>
<dbReference type="EC" id="1.4.4.2" evidence="2"/>
<dbReference type="InterPro" id="IPR015422">
    <property type="entry name" value="PyrdxlP-dep_Trfase_small"/>
</dbReference>
<dbReference type="SUPFAM" id="SSF53383">
    <property type="entry name" value="PLP-dependent transferases"/>
    <property type="match status" value="1"/>
</dbReference>
<protein>
    <recommendedName>
        <fullName evidence="2">glycine dehydrogenase (aminomethyl-transferring)</fullName>
        <ecNumber evidence="2">1.4.4.2</ecNumber>
    </recommendedName>
</protein>
<evidence type="ECO:0000256" key="3">
    <source>
        <dbReference type="ARBA" id="ARBA00022898"/>
    </source>
</evidence>
<feature type="domain" description="Glycine dehydrogenase C-terminal" evidence="7">
    <location>
        <begin position="372"/>
        <end position="473"/>
    </location>
</feature>
<dbReference type="PANTHER" id="PTHR11773:SF1">
    <property type="entry name" value="GLYCINE DEHYDROGENASE (DECARBOXYLATING), MITOCHONDRIAL"/>
    <property type="match status" value="1"/>
</dbReference>
<dbReference type="GO" id="GO:0016594">
    <property type="term" value="F:glycine binding"/>
    <property type="evidence" value="ECO:0007669"/>
    <property type="project" value="TreeGrafter"/>
</dbReference>
<comment type="cofactor">
    <cofactor evidence="1">
        <name>pyridoxal 5'-phosphate</name>
        <dbReference type="ChEBI" id="CHEBI:597326"/>
    </cofactor>
</comment>
<evidence type="ECO:0000256" key="1">
    <source>
        <dbReference type="ARBA" id="ARBA00001933"/>
    </source>
</evidence>
<proteinExistence type="predicted"/>
<dbReference type="InterPro" id="IPR020581">
    <property type="entry name" value="GDC_P"/>
</dbReference>
<organism evidence="8 9">
    <name type="scientific">Desulfurococcus amylolyticus DSM 16532</name>
    <dbReference type="NCBI Taxonomy" id="768672"/>
    <lineage>
        <taxon>Archaea</taxon>
        <taxon>Thermoproteota</taxon>
        <taxon>Thermoprotei</taxon>
        <taxon>Desulfurococcales</taxon>
        <taxon>Desulfurococcaceae</taxon>
        <taxon>Desulfurococcus</taxon>
    </lineage>
</organism>
<dbReference type="Gene3D" id="6.20.440.10">
    <property type="match status" value="1"/>
</dbReference>
<dbReference type="Proteomes" id="UP000006175">
    <property type="component" value="Chromosome"/>
</dbReference>
<dbReference type="InterPro" id="IPR049315">
    <property type="entry name" value="GDC-P_N"/>
</dbReference>
<dbReference type="AlphaFoldDB" id="I3XRJ4"/>
<dbReference type="GO" id="GO:0005960">
    <property type="term" value="C:glycine cleavage complex"/>
    <property type="evidence" value="ECO:0007669"/>
    <property type="project" value="TreeGrafter"/>
</dbReference>
<dbReference type="RefSeq" id="WP_014767469.1">
    <property type="nucleotide sequence ID" value="NC_018001.1"/>
</dbReference>
<dbReference type="GO" id="GO:0004375">
    <property type="term" value="F:glycine dehydrogenase (decarboxylating) activity"/>
    <property type="evidence" value="ECO:0007669"/>
    <property type="project" value="UniProtKB-EC"/>
</dbReference>
<dbReference type="Pfam" id="PF21478">
    <property type="entry name" value="GcvP2_C"/>
    <property type="match status" value="1"/>
</dbReference>